<organism evidence="1 2">
    <name type="scientific">Rhodococcus olei</name>
    <dbReference type="NCBI Taxonomy" id="2161675"/>
    <lineage>
        <taxon>Bacteria</taxon>
        <taxon>Bacillati</taxon>
        <taxon>Actinomycetota</taxon>
        <taxon>Actinomycetes</taxon>
        <taxon>Mycobacteriales</taxon>
        <taxon>Nocardiaceae</taxon>
        <taxon>Rhodococcus</taxon>
    </lineage>
</organism>
<sequence length="382" mass="40061">MLLAPHYGHRSLSDLVPSVLCQLGVAGETNRLGLDLAGVNRVCILLVDGMGSELLAGHPQQAAFLTSARSSAVLTAGFPTTTATSLASLGTGVPAGEHGVVGYLMSVPGEDRLMNPLKWRLHGEGPRVDLLRVLVPEEFQPTPTAFERAAAAGVTVSRVAPPYQGNSGLTRAALRGGEFRPSFSMGDLADAAVAAMGEGDRAVVYAYHGELDLTGHARGPESAAWALELAQVDLLARQIAERLPADGALIVTADHGMVQVRSRIDLDQDDGLREGVRAIGGEPRARHVYAEPGHADAVLARWQEILGDDFSVHSRADVVARGWFGPTISAAAEQRIGDVIAVATGDGALIRSGAEPLQSILVGHHGSLTSAELHVPLLVFRP</sequence>
<dbReference type="RefSeq" id="WP_345347855.1">
    <property type="nucleotide sequence ID" value="NZ_BAABFB010000054.1"/>
</dbReference>
<reference evidence="2" key="1">
    <citation type="journal article" date="2019" name="Int. J. Syst. Evol. Microbiol.">
        <title>The Global Catalogue of Microorganisms (GCM) 10K type strain sequencing project: providing services to taxonomists for standard genome sequencing and annotation.</title>
        <authorList>
            <consortium name="The Broad Institute Genomics Platform"/>
            <consortium name="The Broad Institute Genome Sequencing Center for Infectious Disease"/>
            <person name="Wu L."/>
            <person name="Ma J."/>
        </authorList>
    </citation>
    <scope>NUCLEOTIDE SEQUENCE [LARGE SCALE GENOMIC DNA]</scope>
    <source>
        <strain evidence="2">JCM 32206</strain>
    </source>
</reference>
<dbReference type="PANTHER" id="PTHR10151">
    <property type="entry name" value="ECTONUCLEOTIDE PYROPHOSPHATASE/PHOSPHODIESTERASE"/>
    <property type="match status" value="1"/>
</dbReference>
<evidence type="ECO:0000313" key="2">
    <source>
        <dbReference type="Proteomes" id="UP001501183"/>
    </source>
</evidence>
<dbReference type="EMBL" id="BAABFB010000054">
    <property type="protein sequence ID" value="GAA4483613.1"/>
    <property type="molecule type" value="Genomic_DNA"/>
</dbReference>
<dbReference type="PANTHER" id="PTHR10151:SF120">
    <property type="entry name" value="BIS(5'-ADENOSYL)-TRIPHOSPHATASE"/>
    <property type="match status" value="1"/>
</dbReference>
<dbReference type="InterPro" id="IPR017850">
    <property type="entry name" value="Alkaline_phosphatase_core_sf"/>
</dbReference>
<protein>
    <submittedName>
        <fullName evidence="1">Alkaline phosphatase family protein</fullName>
    </submittedName>
</protein>
<comment type="caution">
    <text evidence="1">The sequence shown here is derived from an EMBL/GenBank/DDBJ whole genome shotgun (WGS) entry which is preliminary data.</text>
</comment>
<dbReference type="Gene3D" id="3.40.720.10">
    <property type="entry name" value="Alkaline Phosphatase, subunit A"/>
    <property type="match status" value="1"/>
</dbReference>
<dbReference type="Proteomes" id="UP001501183">
    <property type="component" value="Unassembled WGS sequence"/>
</dbReference>
<evidence type="ECO:0000313" key="1">
    <source>
        <dbReference type="EMBL" id="GAA4483613.1"/>
    </source>
</evidence>
<dbReference type="Pfam" id="PF01663">
    <property type="entry name" value="Phosphodiest"/>
    <property type="match status" value="1"/>
</dbReference>
<accession>A0ABP8PB00</accession>
<dbReference type="InterPro" id="IPR002591">
    <property type="entry name" value="Phosphodiest/P_Trfase"/>
</dbReference>
<name>A0ABP8PB00_9NOCA</name>
<gene>
    <name evidence="1" type="ORF">GCM10023094_35460</name>
</gene>
<keyword evidence="2" id="KW-1185">Reference proteome</keyword>
<proteinExistence type="predicted"/>
<dbReference type="SUPFAM" id="SSF53649">
    <property type="entry name" value="Alkaline phosphatase-like"/>
    <property type="match status" value="1"/>
</dbReference>